<protein>
    <recommendedName>
        <fullName evidence="4">BIG2 domain-containing protein</fullName>
    </recommendedName>
</protein>
<comment type="caution">
    <text evidence="2">The sequence shown here is derived from an EMBL/GenBank/DDBJ whole genome shotgun (WGS) entry which is preliminary data.</text>
</comment>
<keyword evidence="1" id="KW-0812">Transmembrane</keyword>
<dbReference type="AlphaFoldDB" id="A0A2M7Z3C3"/>
<keyword evidence="1" id="KW-1133">Transmembrane helix</keyword>
<proteinExistence type="predicted"/>
<keyword evidence="1" id="KW-0472">Membrane</keyword>
<accession>A0A2M7Z3C3</accession>
<evidence type="ECO:0008006" key="4">
    <source>
        <dbReference type="Google" id="ProtNLM"/>
    </source>
</evidence>
<dbReference type="Gene3D" id="2.60.40.1080">
    <property type="match status" value="1"/>
</dbReference>
<dbReference type="Proteomes" id="UP000230178">
    <property type="component" value="Unassembled WGS sequence"/>
</dbReference>
<reference evidence="3" key="1">
    <citation type="submission" date="2017-09" db="EMBL/GenBank/DDBJ databases">
        <title>Depth-based differentiation of microbial function through sediment-hosted aquifers and enrichment of novel symbionts in the deep terrestrial subsurface.</title>
        <authorList>
            <person name="Probst A.J."/>
            <person name="Ladd B."/>
            <person name="Jarett J.K."/>
            <person name="Geller-Mcgrath D.E."/>
            <person name="Sieber C.M.K."/>
            <person name="Emerson J.B."/>
            <person name="Anantharaman K."/>
            <person name="Thomas B.C."/>
            <person name="Malmstrom R."/>
            <person name="Stieglmeier M."/>
            <person name="Klingl A."/>
            <person name="Woyke T."/>
            <person name="Ryan C.M."/>
            <person name="Banfield J.F."/>
        </authorList>
    </citation>
    <scope>NUCLEOTIDE SEQUENCE [LARGE SCALE GENOMIC DNA]</scope>
</reference>
<organism evidence="2 3">
    <name type="scientific">Candidatus Nealsonbacteria bacterium CG_4_9_14_3_um_filter_37_29</name>
    <dbReference type="NCBI Taxonomy" id="1974696"/>
    <lineage>
        <taxon>Bacteria</taxon>
        <taxon>Candidatus Nealsoniibacteriota</taxon>
    </lineage>
</organism>
<sequence>MSIAKLLKNPHFWLFTILILGAGFLINSVDVDSLSAQTQVVGEGTPHFLAKWVGEAVIPTYVIAPASASRQVGETQQFIGWYDPDGPSGSQAQQNKTTSASWISSDTSVATISSGLAACVSSGSVIITSVYSGITATASLTCTALPKVPQCTFTANPASILLPQSSTLSWSCQYADSCSIDQGIGSVSSVSGAKNVTPTQTTTYTLTCSGLDGSRSYQATVNVGFIPRIREIIPR</sequence>
<evidence type="ECO:0000313" key="3">
    <source>
        <dbReference type="Proteomes" id="UP000230178"/>
    </source>
</evidence>
<evidence type="ECO:0000313" key="2">
    <source>
        <dbReference type="EMBL" id="PJA83241.1"/>
    </source>
</evidence>
<feature type="transmembrane region" description="Helical" evidence="1">
    <location>
        <begin position="12"/>
        <end position="29"/>
    </location>
</feature>
<evidence type="ECO:0000256" key="1">
    <source>
        <dbReference type="SAM" id="Phobius"/>
    </source>
</evidence>
<dbReference type="EMBL" id="PFVS01000056">
    <property type="protein sequence ID" value="PJA83241.1"/>
    <property type="molecule type" value="Genomic_DNA"/>
</dbReference>
<name>A0A2M7Z3C3_9BACT</name>
<gene>
    <name evidence="2" type="ORF">CO146_01545</name>
</gene>